<reference evidence="12 13" key="1">
    <citation type="journal article" date="2018" name="Plant J.">
        <title>Genome sequences of Chlorella sorokiniana UTEX 1602 and Micractinium conductrix SAG 241.80: implications to maltose excretion by a green alga.</title>
        <authorList>
            <person name="Arriola M.B."/>
            <person name="Velmurugan N."/>
            <person name="Zhang Y."/>
            <person name="Plunkett M.H."/>
            <person name="Hondzo H."/>
            <person name="Barney B.M."/>
        </authorList>
    </citation>
    <scope>NUCLEOTIDE SEQUENCE [LARGE SCALE GENOMIC DNA]</scope>
    <source>
        <strain evidence="12 13">SAG 241.80</strain>
    </source>
</reference>
<comment type="similarity">
    <text evidence="2 10">Belongs to the CorA metal ion transporter (MIT) (TC 1.A.35.5) family.</text>
</comment>
<comment type="function">
    <text evidence="10">Magnesium transporter that may mediate the influx of magnesium.</text>
</comment>
<feature type="region of interest" description="Disordered" evidence="11">
    <location>
        <begin position="13"/>
        <end position="45"/>
    </location>
</feature>
<dbReference type="EMBL" id="LHPF02000015">
    <property type="protein sequence ID" value="PSC71249.1"/>
    <property type="molecule type" value="Genomic_DNA"/>
</dbReference>
<feature type="compositionally biased region" description="Basic and acidic residues" evidence="11">
    <location>
        <begin position="413"/>
        <end position="444"/>
    </location>
</feature>
<dbReference type="PANTHER" id="PTHR13890">
    <property type="entry name" value="RNA SPLICING PROTEIN MRS2, MITOCHONDRIAL"/>
    <property type="match status" value="1"/>
</dbReference>
<keyword evidence="3 10" id="KW-0813">Transport</keyword>
<evidence type="ECO:0000256" key="8">
    <source>
        <dbReference type="ARBA" id="ARBA00023065"/>
    </source>
</evidence>
<name>A0A2P6VAX4_9CHLO</name>
<evidence type="ECO:0000256" key="4">
    <source>
        <dbReference type="ARBA" id="ARBA00022692"/>
    </source>
</evidence>
<dbReference type="GO" id="GO:0016020">
    <property type="term" value="C:membrane"/>
    <property type="evidence" value="ECO:0007669"/>
    <property type="project" value="UniProtKB-SubCell"/>
</dbReference>
<evidence type="ECO:0000256" key="7">
    <source>
        <dbReference type="ARBA" id="ARBA00022989"/>
    </source>
</evidence>
<feature type="region of interest" description="Disordered" evidence="11">
    <location>
        <begin position="413"/>
        <end position="501"/>
    </location>
</feature>
<keyword evidence="4 10" id="KW-0812">Transmembrane</keyword>
<feature type="compositionally biased region" description="Low complexity" evidence="11">
    <location>
        <begin position="448"/>
        <end position="467"/>
    </location>
</feature>
<feature type="compositionally biased region" description="Basic and acidic residues" evidence="11">
    <location>
        <begin position="471"/>
        <end position="485"/>
    </location>
</feature>
<dbReference type="Proteomes" id="UP000239649">
    <property type="component" value="Unassembled WGS sequence"/>
</dbReference>
<organism evidence="12 13">
    <name type="scientific">Micractinium conductrix</name>
    <dbReference type="NCBI Taxonomy" id="554055"/>
    <lineage>
        <taxon>Eukaryota</taxon>
        <taxon>Viridiplantae</taxon>
        <taxon>Chlorophyta</taxon>
        <taxon>core chlorophytes</taxon>
        <taxon>Trebouxiophyceae</taxon>
        <taxon>Chlorellales</taxon>
        <taxon>Chlorellaceae</taxon>
        <taxon>Chlorella clade</taxon>
        <taxon>Micractinium</taxon>
    </lineage>
</organism>
<keyword evidence="7 10" id="KW-1133">Transmembrane helix</keyword>
<dbReference type="Gene3D" id="1.20.58.340">
    <property type="entry name" value="Magnesium transport protein CorA, transmembrane region"/>
    <property type="match status" value="1"/>
</dbReference>
<evidence type="ECO:0000256" key="3">
    <source>
        <dbReference type="ARBA" id="ARBA00022448"/>
    </source>
</evidence>
<dbReference type="Gene3D" id="2.40.128.330">
    <property type="match status" value="1"/>
</dbReference>
<dbReference type="OrthoDB" id="10251508at2759"/>
<keyword evidence="8 10" id="KW-0406">Ion transport</keyword>
<feature type="compositionally biased region" description="Gly residues" evidence="11">
    <location>
        <begin position="98"/>
        <end position="108"/>
    </location>
</feature>
<dbReference type="CDD" id="cd12823">
    <property type="entry name" value="Mrs2_Mfm1p-like"/>
    <property type="match status" value="1"/>
</dbReference>
<evidence type="ECO:0000313" key="12">
    <source>
        <dbReference type="EMBL" id="PSC71249.1"/>
    </source>
</evidence>
<evidence type="ECO:0000256" key="10">
    <source>
        <dbReference type="RuleBase" id="RU366041"/>
    </source>
</evidence>
<evidence type="ECO:0000256" key="9">
    <source>
        <dbReference type="ARBA" id="ARBA00023136"/>
    </source>
</evidence>
<keyword evidence="13" id="KW-1185">Reference proteome</keyword>
<keyword evidence="6" id="KW-0809">Transit peptide</keyword>
<keyword evidence="5 10" id="KW-0460">Magnesium</keyword>
<feature type="transmembrane region" description="Helical" evidence="10">
    <location>
        <begin position="572"/>
        <end position="592"/>
    </location>
</feature>
<evidence type="ECO:0000256" key="1">
    <source>
        <dbReference type="ARBA" id="ARBA00004141"/>
    </source>
</evidence>
<evidence type="ECO:0000256" key="5">
    <source>
        <dbReference type="ARBA" id="ARBA00022842"/>
    </source>
</evidence>
<sequence length="634" mass="68840">MPAPCLAGAQALRWSGERGPPQQRGLQQRHWAALRTRRRRPADELACRTLEPGRMLPGSGLLAFQPSAAGSGSVDLGHGDGIASVSDFLSGAPLPPQSGGGGGGGGAHALGPGTLAAARPAAGIPKETFQQLRQAVLTSLDLTDNAEHTVDYEDGSAELQEDIWLESCPSAKEVGKSVFETLRIDMAGKTRRVYVRRRDLIRAHGLQPRDLRRVDPSLSPTKVSPSVTIKEECVLLNIGGVRAVVTGDKCLLFEPGSPSSRKFLEIVMPKIQAAVAASQRRAMMKGLRLAGAGGAAAAAAAGAGAESGDEGDFYGGGAYEDERIFPFELEMLEGALMVATGKLDAELAAATRRVSSMLQKLPREITPVNLEELRRVKQLLVELESKAENMRDLLEELMDDEEEFIQLNLSSRPVREEKRKQRERERLEREMEREREREADRTMRIVDGLPAADALGSSSGAASSDAGKPTKRSDRIAQLRQRVGEDSSGGKGGDEEGEGGYQDAQDALEEMIEEEEEERELEEVEDLLEYYLQRAANTQSEAERLLAGARDLEESIGVSLSARRFEVNRLELLLSIASFAAALGAMVAGIFGMNLRSTLEMSVVGFWGTTGMIIAGSYWVFYAVYKYTKRKRIL</sequence>
<comment type="caution">
    <text evidence="12">The sequence shown here is derived from an EMBL/GenBank/DDBJ whole genome shotgun (WGS) entry which is preliminary data.</text>
</comment>
<feature type="compositionally biased region" description="Low complexity" evidence="11">
    <location>
        <begin position="18"/>
        <end position="29"/>
    </location>
</feature>
<feature type="transmembrane region" description="Helical" evidence="10">
    <location>
        <begin position="604"/>
        <end position="625"/>
    </location>
</feature>
<dbReference type="Pfam" id="PF22099">
    <property type="entry name" value="MRS2-like"/>
    <property type="match status" value="2"/>
</dbReference>
<evidence type="ECO:0000256" key="2">
    <source>
        <dbReference type="ARBA" id="ARBA00007535"/>
    </source>
</evidence>
<proteinExistence type="inferred from homology"/>
<evidence type="ECO:0000256" key="11">
    <source>
        <dbReference type="SAM" id="MobiDB-lite"/>
    </source>
</evidence>
<accession>A0A2P6VAX4</accession>
<comment type="subcellular location">
    <subcellularLocation>
        <location evidence="1 10">Membrane</location>
        <topology evidence="1 10">Multi-pass membrane protein</topology>
    </subcellularLocation>
</comment>
<evidence type="ECO:0000256" key="6">
    <source>
        <dbReference type="ARBA" id="ARBA00022946"/>
    </source>
</evidence>
<protein>
    <recommendedName>
        <fullName evidence="10">Magnesium transporter</fullName>
    </recommendedName>
</protein>
<dbReference type="InterPro" id="IPR039204">
    <property type="entry name" value="MRS2-like"/>
</dbReference>
<gene>
    <name evidence="12" type="ORF">C2E20_5302</name>
</gene>
<feature type="region of interest" description="Disordered" evidence="11">
    <location>
        <begin position="87"/>
        <end position="110"/>
    </location>
</feature>
<evidence type="ECO:0000313" key="13">
    <source>
        <dbReference type="Proteomes" id="UP000239649"/>
    </source>
</evidence>
<dbReference type="AlphaFoldDB" id="A0A2P6VAX4"/>
<keyword evidence="9 10" id="KW-0472">Membrane</keyword>
<dbReference type="PANTHER" id="PTHR13890:SF0">
    <property type="entry name" value="MAGNESIUM TRANSPORTER MRS2 HOMOLOG, MITOCHONDRIAL"/>
    <property type="match status" value="1"/>
</dbReference>
<dbReference type="GO" id="GO:0015095">
    <property type="term" value="F:magnesium ion transmembrane transporter activity"/>
    <property type="evidence" value="ECO:0007669"/>
    <property type="project" value="TreeGrafter"/>
</dbReference>